<feature type="signal peptide" evidence="1">
    <location>
        <begin position="1"/>
        <end position="22"/>
    </location>
</feature>
<dbReference type="Gene3D" id="3.40.30.10">
    <property type="entry name" value="Glutaredoxin"/>
    <property type="match status" value="1"/>
</dbReference>
<dbReference type="InterPro" id="IPR036249">
    <property type="entry name" value="Thioredoxin-like_sf"/>
</dbReference>
<keyword evidence="4" id="KW-1185">Reference proteome</keyword>
<evidence type="ECO:0000313" key="3">
    <source>
        <dbReference type="EMBL" id="MFC2926560.1"/>
    </source>
</evidence>
<dbReference type="SUPFAM" id="SSF52833">
    <property type="entry name" value="Thioredoxin-like"/>
    <property type="match status" value="1"/>
</dbReference>
<gene>
    <name evidence="3" type="ORF">ACFOOR_10625</name>
</gene>
<protein>
    <submittedName>
        <fullName evidence="3">Thioredoxin domain-containing protein</fullName>
    </submittedName>
</protein>
<accession>A0ABV6ZYJ6</accession>
<feature type="domain" description="Thioredoxin-like fold" evidence="2">
    <location>
        <begin position="38"/>
        <end position="194"/>
    </location>
</feature>
<dbReference type="Pfam" id="PF13462">
    <property type="entry name" value="Thioredoxin_4"/>
    <property type="match status" value="1"/>
</dbReference>
<dbReference type="EMBL" id="JBHRSV010000019">
    <property type="protein sequence ID" value="MFC2926560.1"/>
    <property type="molecule type" value="Genomic_DNA"/>
</dbReference>
<dbReference type="RefSeq" id="WP_343164345.1">
    <property type="nucleotide sequence ID" value="NZ_JBHRSV010000019.1"/>
</dbReference>
<organism evidence="3 4">
    <name type="scientific">Hyphobacterium vulgare</name>
    <dbReference type="NCBI Taxonomy" id="1736751"/>
    <lineage>
        <taxon>Bacteria</taxon>
        <taxon>Pseudomonadati</taxon>
        <taxon>Pseudomonadota</taxon>
        <taxon>Alphaproteobacteria</taxon>
        <taxon>Maricaulales</taxon>
        <taxon>Maricaulaceae</taxon>
        <taxon>Hyphobacterium</taxon>
    </lineage>
</organism>
<evidence type="ECO:0000313" key="4">
    <source>
        <dbReference type="Proteomes" id="UP001595379"/>
    </source>
</evidence>
<keyword evidence="1" id="KW-0732">Signal</keyword>
<sequence length="242" mass="26125">MNKLLQIAAIAGAVTFTAPALAQDDTAAPAGNPGMEREGDWALGDADAPLLMIEYASVACPHCAHWYEDNWAMLSDEFIATGEVRFILREMLTGEPRLAMAGFMTARCADPDLYFDAIHLLFEEQHAIFEAARNGGPRPQYLQIASALGMDEAAFDACLENQDVLQAVVAEHEQAITDGVNGTPSFFFNGVLVATGAAPDGQGYVWHADGEPLRIDGEIIPTNGDADSFRRIILHFLNQAGE</sequence>
<evidence type="ECO:0000259" key="2">
    <source>
        <dbReference type="Pfam" id="PF13462"/>
    </source>
</evidence>
<feature type="chain" id="PRO_5046909482" evidence="1">
    <location>
        <begin position="23"/>
        <end position="242"/>
    </location>
</feature>
<proteinExistence type="predicted"/>
<evidence type="ECO:0000256" key="1">
    <source>
        <dbReference type="SAM" id="SignalP"/>
    </source>
</evidence>
<dbReference type="InterPro" id="IPR012336">
    <property type="entry name" value="Thioredoxin-like_fold"/>
</dbReference>
<comment type="caution">
    <text evidence="3">The sequence shown here is derived from an EMBL/GenBank/DDBJ whole genome shotgun (WGS) entry which is preliminary data.</text>
</comment>
<name>A0ABV6ZYJ6_9PROT</name>
<dbReference type="Proteomes" id="UP001595379">
    <property type="component" value="Unassembled WGS sequence"/>
</dbReference>
<reference evidence="4" key="1">
    <citation type="journal article" date="2019" name="Int. J. Syst. Evol. Microbiol.">
        <title>The Global Catalogue of Microorganisms (GCM) 10K type strain sequencing project: providing services to taxonomists for standard genome sequencing and annotation.</title>
        <authorList>
            <consortium name="The Broad Institute Genomics Platform"/>
            <consortium name="The Broad Institute Genome Sequencing Center for Infectious Disease"/>
            <person name="Wu L."/>
            <person name="Ma J."/>
        </authorList>
    </citation>
    <scope>NUCLEOTIDE SEQUENCE [LARGE SCALE GENOMIC DNA]</scope>
    <source>
        <strain evidence="4">KCTC 52487</strain>
    </source>
</reference>